<sequence>MGKEYCCSHAKVREKMLESKGRKNGGREENGGLWRVGMIVLIRGDENGGGKAGDEMEACGGYDSWPKWRLGMEEVLVEIEA</sequence>
<dbReference type="AlphaFoldDB" id="A0AAV1SIJ7"/>
<evidence type="ECO:0000313" key="2">
    <source>
        <dbReference type="Proteomes" id="UP001314170"/>
    </source>
</evidence>
<comment type="caution">
    <text evidence="1">The sequence shown here is derived from an EMBL/GenBank/DDBJ whole genome shotgun (WGS) entry which is preliminary data.</text>
</comment>
<keyword evidence="2" id="KW-1185">Reference proteome</keyword>
<accession>A0AAV1SIJ7</accession>
<evidence type="ECO:0000313" key="1">
    <source>
        <dbReference type="EMBL" id="CAK7350078.1"/>
    </source>
</evidence>
<dbReference type="Proteomes" id="UP001314170">
    <property type="component" value="Unassembled WGS sequence"/>
</dbReference>
<reference evidence="1 2" key="1">
    <citation type="submission" date="2024-01" db="EMBL/GenBank/DDBJ databases">
        <authorList>
            <person name="Waweru B."/>
        </authorList>
    </citation>
    <scope>NUCLEOTIDE SEQUENCE [LARGE SCALE GENOMIC DNA]</scope>
</reference>
<proteinExistence type="predicted"/>
<name>A0AAV1SIJ7_9ROSI</name>
<organism evidence="1 2">
    <name type="scientific">Dovyalis caffra</name>
    <dbReference type="NCBI Taxonomy" id="77055"/>
    <lineage>
        <taxon>Eukaryota</taxon>
        <taxon>Viridiplantae</taxon>
        <taxon>Streptophyta</taxon>
        <taxon>Embryophyta</taxon>
        <taxon>Tracheophyta</taxon>
        <taxon>Spermatophyta</taxon>
        <taxon>Magnoliopsida</taxon>
        <taxon>eudicotyledons</taxon>
        <taxon>Gunneridae</taxon>
        <taxon>Pentapetalae</taxon>
        <taxon>rosids</taxon>
        <taxon>fabids</taxon>
        <taxon>Malpighiales</taxon>
        <taxon>Salicaceae</taxon>
        <taxon>Flacourtieae</taxon>
        <taxon>Dovyalis</taxon>
    </lineage>
</organism>
<protein>
    <submittedName>
        <fullName evidence="1">Uncharacterized protein</fullName>
    </submittedName>
</protein>
<dbReference type="EMBL" id="CAWUPB010001184">
    <property type="protein sequence ID" value="CAK7350078.1"/>
    <property type="molecule type" value="Genomic_DNA"/>
</dbReference>
<gene>
    <name evidence="1" type="ORF">DCAF_LOCUS22802</name>
</gene>